<evidence type="ECO:0000256" key="3">
    <source>
        <dbReference type="ARBA" id="ARBA00022801"/>
    </source>
</evidence>
<dbReference type="PROSITE" id="PS50122">
    <property type="entry name" value="CHEB"/>
    <property type="match status" value="1"/>
</dbReference>
<dbReference type="EC" id="3.1.1.61" evidence="5"/>
<keyword evidence="2 5" id="KW-0145">Chemotaxis</keyword>
<dbReference type="SMART" id="SM00448">
    <property type="entry name" value="REC"/>
    <property type="match status" value="1"/>
</dbReference>
<comment type="similarity">
    <text evidence="5">Belongs to the CheB family.</text>
</comment>
<keyword evidence="3 5" id="KW-0378">Hydrolase</keyword>
<dbReference type="Gene3D" id="3.40.50.180">
    <property type="entry name" value="Methylesterase CheB, C-terminal domain"/>
    <property type="match status" value="1"/>
</dbReference>
<dbReference type="PIRSF" id="PIRSF000876">
    <property type="entry name" value="RR_chemtxs_CheB"/>
    <property type="match status" value="1"/>
</dbReference>
<proteinExistence type="inferred from homology"/>
<dbReference type="InterPro" id="IPR008248">
    <property type="entry name" value="CheB-like"/>
</dbReference>
<dbReference type="InterPro" id="IPR035909">
    <property type="entry name" value="CheB_C"/>
</dbReference>
<evidence type="ECO:0000259" key="9">
    <source>
        <dbReference type="PROSITE" id="PS50122"/>
    </source>
</evidence>
<gene>
    <name evidence="5" type="primary">cheB</name>
    <name evidence="10" type="ORF">CaldiYA01_16700</name>
</gene>
<evidence type="ECO:0000256" key="7">
    <source>
        <dbReference type="PROSITE-ProRule" id="PRU00169"/>
    </source>
</evidence>
<dbReference type="InterPro" id="IPR001789">
    <property type="entry name" value="Sig_transdc_resp-reg_receiver"/>
</dbReference>
<comment type="function">
    <text evidence="5">Involved in chemotaxis. Part of a chemotaxis signal transduction system that modulates chemotaxis in response to various stimuli. Catalyzes the demethylation of specific methylglutamate residues introduced into the chemoreceptors (methyl-accepting chemotaxis proteins or MCP) by CheR. Also mediates the irreversible deamidation of specific glutamine residues to glutamic acid.</text>
</comment>
<dbReference type="PANTHER" id="PTHR42872">
    <property type="entry name" value="PROTEIN-GLUTAMATE METHYLESTERASE/PROTEIN-GLUTAMINE GLUTAMINASE"/>
    <property type="match status" value="1"/>
</dbReference>
<evidence type="ECO:0000313" key="11">
    <source>
        <dbReference type="Proteomes" id="UP000663623"/>
    </source>
</evidence>
<feature type="active site" evidence="5 6">
    <location>
        <position position="216"/>
    </location>
</feature>
<evidence type="ECO:0000256" key="4">
    <source>
        <dbReference type="ARBA" id="ARBA00048267"/>
    </source>
</evidence>
<organism evidence="10 11">
    <name type="scientific">Caldicellulosiruptor diazotrophicus</name>
    <dbReference type="NCBI Taxonomy" id="2806205"/>
    <lineage>
        <taxon>Bacteria</taxon>
        <taxon>Bacillati</taxon>
        <taxon>Bacillota</taxon>
        <taxon>Bacillota incertae sedis</taxon>
        <taxon>Caldicellulosiruptorales</taxon>
        <taxon>Caldicellulosiruptoraceae</taxon>
        <taxon>Caldicellulosiruptor</taxon>
    </lineage>
</organism>
<evidence type="ECO:0000256" key="5">
    <source>
        <dbReference type="HAMAP-Rule" id="MF_00099"/>
    </source>
</evidence>
<accession>A0ABM7NNN1</accession>
<comment type="PTM">
    <text evidence="5">Phosphorylated by CheA. Phosphorylation of the N-terminal regulatory domain activates the methylesterase activity.</text>
</comment>
<sequence length="366" mass="40535">MIPEILGINIIENDCIGDEFMYKVLVVDDSAFMRQLIKSILENTGKFVVTVAQTPLIALDKVRKFKFDIITIDYEMPYMNGVELIKKIKEITDTKILMISAYTRPGAYTTFEALSAGAFDYILKPSSEEELEDFKYELIRKLTAVCEECKKEDTSKNYNLPAASEDKILLEENVIERVRLAKVIGIGISTGGPPVLEKMFKALKKDFPIPILVVQHMPPNFTKPFATRLAALTSKCIKEVTDNEEIKGSCIYIAKGGYHLAVEEMNGKLYTRVLDLEKIKSHKPSADILFSSIAEACGKASVGIVMTGMGSDGSDGILEMRKKGALTIAQDEKSCVVFGMPKAAIEKGAIELVLSPDQIVDLLNRV</sequence>
<dbReference type="Proteomes" id="UP000663623">
    <property type="component" value="Chromosome"/>
</dbReference>
<keyword evidence="1 5" id="KW-0963">Cytoplasm</keyword>
<keyword evidence="5 7" id="KW-0597">Phosphoprotein</keyword>
<feature type="modified residue" description="4-aspartylphosphate" evidence="5 7">
    <location>
        <position position="73"/>
    </location>
</feature>
<comment type="domain">
    <text evidence="5">Contains a C-terminal catalytic domain, and an N-terminal region which modulates catalytic activity.</text>
</comment>
<comment type="catalytic activity">
    <reaction evidence="4 5">
        <text>[protein]-L-glutamate 5-O-methyl ester + H2O = L-glutamyl-[protein] + methanol + H(+)</text>
        <dbReference type="Rhea" id="RHEA:23236"/>
        <dbReference type="Rhea" id="RHEA-COMP:10208"/>
        <dbReference type="Rhea" id="RHEA-COMP:10311"/>
        <dbReference type="ChEBI" id="CHEBI:15377"/>
        <dbReference type="ChEBI" id="CHEBI:15378"/>
        <dbReference type="ChEBI" id="CHEBI:17790"/>
        <dbReference type="ChEBI" id="CHEBI:29973"/>
        <dbReference type="ChEBI" id="CHEBI:82795"/>
        <dbReference type="EC" id="3.1.1.61"/>
    </reaction>
</comment>
<dbReference type="InterPro" id="IPR000673">
    <property type="entry name" value="Sig_transdc_resp-reg_Me-estase"/>
</dbReference>
<evidence type="ECO:0000256" key="1">
    <source>
        <dbReference type="ARBA" id="ARBA00022490"/>
    </source>
</evidence>
<evidence type="ECO:0000259" key="8">
    <source>
        <dbReference type="PROSITE" id="PS50110"/>
    </source>
</evidence>
<dbReference type="SUPFAM" id="SSF52738">
    <property type="entry name" value="Methylesterase CheB, C-terminal domain"/>
    <property type="match status" value="1"/>
</dbReference>
<comment type="catalytic activity">
    <reaction evidence="5">
        <text>L-glutaminyl-[protein] + H2O = L-glutamyl-[protein] + NH4(+)</text>
        <dbReference type="Rhea" id="RHEA:16441"/>
        <dbReference type="Rhea" id="RHEA-COMP:10207"/>
        <dbReference type="Rhea" id="RHEA-COMP:10208"/>
        <dbReference type="ChEBI" id="CHEBI:15377"/>
        <dbReference type="ChEBI" id="CHEBI:28938"/>
        <dbReference type="ChEBI" id="CHEBI:29973"/>
        <dbReference type="ChEBI" id="CHEBI:30011"/>
        <dbReference type="EC" id="3.5.1.44"/>
    </reaction>
</comment>
<comment type="subcellular location">
    <subcellularLocation>
        <location evidence="5">Cytoplasm</location>
    </subcellularLocation>
</comment>
<feature type="active site" evidence="5 6">
    <location>
        <position position="189"/>
    </location>
</feature>
<dbReference type="EC" id="3.5.1.44" evidence="5"/>
<dbReference type="Pfam" id="PF01339">
    <property type="entry name" value="CheB_methylest"/>
    <property type="match status" value="1"/>
</dbReference>
<feature type="domain" description="CheB-type methylesterase" evidence="9">
    <location>
        <begin position="182"/>
        <end position="359"/>
    </location>
</feature>
<dbReference type="InterPro" id="IPR011006">
    <property type="entry name" value="CheY-like_superfamily"/>
</dbReference>
<dbReference type="EMBL" id="AP024480">
    <property type="protein sequence ID" value="BCS81710.1"/>
    <property type="molecule type" value="Genomic_DNA"/>
</dbReference>
<evidence type="ECO:0000256" key="6">
    <source>
        <dbReference type="PROSITE-ProRule" id="PRU00050"/>
    </source>
</evidence>
<name>A0ABM7NNN1_9FIRM</name>
<dbReference type="CDD" id="cd16432">
    <property type="entry name" value="CheB_Rec"/>
    <property type="match status" value="1"/>
</dbReference>
<protein>
    <recommendedName>
        <fullName evidence="5">Protein-glutamate methylesterase/protein-glutamine glutaminase</fullName>
        <ecNumber evidence="5">3.1.1.61</ecNumber>
        <ecNumber evidence="5">3.5.1.44</ecNumber>
    </recommendedName>
</protein>
<dbReference type="NCBIfam" id="NF001965">
    <property type="entry name" value="PRK00742.1"/>
    <property type="match status" value="1"/>
</dbReference>
<dbReference type="Pfam" id="PF00072">
    <property type="entry name" value="Response_reg"/>
    <property type="match status" value="1"/>
</dbReference>
<evidence type="ECO:0000313" key="10">
    <source>
        <dbReference type="EMBL" id="BCS81710.1"/>
    </source>
</evidence>
<evidence type="ECO:0000256" key="2">
    <source>
        <dbReference type="ARBA" id="ARBA00022500"/>
    </source>
</evidence>
<dbReference type="Gene3D" id="3.40.50.2300">
    <property type="match status" value="1"/>
</dbReference>
<dbReference type="CDD" id="cd17541">
    <property type="entry name" value="REC_CheB-like"/>
    <property type="match status" value="1"/>
</dbReference>
<dbReference type="PROSITE" id="PS50110">
    <property type="entry name" value="RESPONSE_REGULATORY"/>
    <property type="match status" value="1"/>
</dbReference>
<dbReference type="SUPFAM" id="SSF52172">
    <property type="entry name" value="CheY-like"/>
    <property type="match status" value="1"/>
</dbReference>
<dbReference type="HAMAP" id="MF_00099">
    <property type="entry name" value="CheB_chemtxs"/>
    <property type="match status" value="1"/>
</dbReference>
<feature type="domain" description="Response regulatory" evidence="8">
    <location>
        <begin position="23"/>
        <end position="139"/>
    </location>
</feature>
<dbReference type="PANTHER" id="PTHR42872:SF6">
    <property type="entry name" value="PROTEIN-GLUTAMATE METHYLESTERASE_PROTEIN-GLUTAMINE GLUTAMINASE"/>
    <property type="match status" value="1"/>
</dbReference>
<feature type="active site" evidence="5 6">
    <location>
        <position position="312"/>
    </location>
</feature>
<reference evidence="10 11" key="1">
    <citation type="submission" date="2021-02" db="EMBL/GenBank/DDBJ databases">
        <title>Nitrogen-fixing ability and nitrogen fixation related genes of thermophilic fermentative bacteria in the genus Caldicellulosiruptor.</title>
        <authorList>
            <person name="Chen Y."/>
            <person name="Nishihara A."/>
            <person name="Haruta S."/>
        </authorList>
    </citation>
    <scope>NUCLEOTIDE SEQUENCE [LARGE SCALE GENOMIC DNA]</scope>
    <source>
        <strain evidence="10 11">YA01</strain>
    </source>
</reference>
<keyword evidence="11" id="KW-1185">Reference proteome</keyword>